<evidence type="ECO:0000313" key="1">
    <source>
        <dbReference type="EMBL" id="MBP1933379.1"/>
    </source>
</evidence>
<accession>A0ABS4GSX1</accession>
<protein>
    <submittedName>
        <fullName evidence="1">Alpha-galactosidase</fullName>
    </submittedName>
</protein>
<name>A0ABS4GSX1_9BACL</name>
<organism evidence="1 2">
    <name type="scientific">Ammoniphilus resinae</name>
    <dbReference type="NCBI Taxonomy" id="861532"/>
    <lineage>
        <taxon>Bacteria</taxon>
        <taxon>Bacillati</taxon>
        <taxon>Bacillota</taxon>
        <taxon>Bacilli</taxon>
        <taxon>Bacillales</taxon>
        <taxon>Paenibacillaceae</taxon>
        <taxon>Aneurinibacillus group</taxon>
        <taxon>Ammoniphilus</taxon>
    </lineage>
</organism>
<evidence type="ECO:0000313" key="2">
    <source>
        <dbReference type="Proteomes" id="UP001519343"/>
    </source>
</evidence>
<dbReference type="EMBL" id="JAGGKT010000011">
    <property type="protein sequence ID" value="MBP1933379.1"/>
    <property type="molecule type" value="Genomic_DNA"/>
</dbReference>
<reference evidence="1 2" key="1">
    <citation type="submission" date="2021-03" db="EMBL/GenBank/DDBJ databases">
        <title>Genomic Encyclopedia of Type Strains, Phase IV (KMG-IV): sequencing the most valuable type-strain genomes for metagenomic binning, comparative biology and taxonomic classification.</title>
        <authorList>
            <person name="Goeker M."/>
        </authorList>
    </citation>
    <scope>NUCLEOTIDE SEQUENCE [LARGE SCALE GENOMIC DNA]</scope>
    <source>
        <strain evidence="1 2">DSM 24738</strain>
    </source>
</reference>
<comment type="caution">
    <text evidence="1">The sequence shown here is derived from an EMBL/GenBank/DDBJ whole genome shotgun (WGS) entry which is preliminary data.</text>
</comment>
<dbReference type="RefSeq" id="WP_209811399.1">
    <property type="nucleotide sequence ID" value="NZ_JAGGKT010000011.1"/>
</dbReference>
<keyword evidence="2" id="KW-1185">Reference proteome</keyword>
<sequence>MNILKKWLNKPSSLDKWSIAYIDVNPFRLQNMSKRLEESGIETKVFEDGIYVRDEQYQEAMGVIR</sequence>
<proteinExistence type="predicted"/>
<gene>
    <name evidence="1" type="ORF">J2Z37_003392</name>
</gene>
<dbReference type="Proteomes" id="UP001519343">
    <property type="component" value="Unassembled WGS sequence"/>
</dbReference>